<dbReference type="PANTHER" id="PTHR10948">
    <property type="entry name" value="TRANSPOSASE"/>
    <property type="match status" value="1"/>
</dbReference>
<name>A0AB34X056_9ACTO</name>
<proteinExistence type="predicted"/>
<accession>A0AB34X056</accession>
<gene>
    <name evidence="2" type="ORF">HMPREF1862_00929</name>
</gene>
<reference evidence="2 3" key="1">
    <citation type="submission" date="2016-01" db="EMBL/GenBank/DDBJ databases">
        <authorList>
            <person name="Mitreva M."/>
            <person name="Pepin K.H."/>
            <person name="Mihindukulasuriya K.A."/>
            <person name="Fulton R."/>
            <person name="Fronick C."/>
            <person name="O'Laughlin M."/>
            <person name="Miner T."/>
            <person name="Herter B."/>
            <person name="Rosa B.A."/>
            <person name="Cordes M."/>
            <person name="Tomlinson C."/>
            <person name="Wollam A."/>
            <person name="Palsikar V.B."/>
            <person name="Mardis E.R."/>
            <person name="Wilson R.K."/>
        </authorList>
    </citation>
    <scope>NUCLEOTIDE SEQUENCE [LARGE SCALE GENOMIC DNA]</scope>
    <source>
        <strain evidence="2 3">DNF00696</strain>
    </source>
</reference>
<protein>
    <recommendedName>
        <fullName evidence="1">Transposase IS30-like HTH domain-containing protein</fullName>
    </recommendedName>
</protein>
<dbReference type="InterPro" id="IPR051917">
    <property type="entry name" value="Transposase-Integrase"/>
</dbReference>
<comment type="caution">
    <text evidence="2">The sequence shown here is derived from an EMBL/GenBank/DDBJ whole genome shotgun (WGS) entry which is preliminary data.</text>
</comment>
<evidence type="ECO:0000313" key="2">
    <source>
        <dbReference type="EMBL" id="KXB81204.1"/>
    </source>
</evidence>
<dbReference type="AlphaFoldDB" id="A0AB34X056"/>
<evidence type="ECO:0000259" key="1">
    <source>
        <dbReference type="Pfam" id="PF13936"/>
    </source>
</evidence>
<dbReference type="Pfam" id="PF13936">
    <property type="entry name" value="HTH_38"/>
    <property type="match status" value="1"/>
</dbReference>
<evidence type="ECO:0000313" key="3">
    <source>
        <dbReference type="Proteomes" id="UP000070572"/>
    </source>
</evidence>
<sequence length="128" mass="14867">MEIPENVEPYYLGLQEHIIITDGLHAGETIRAIAAELYRAPSMISREINKHRRPLTGHYQPYRADQQVAQARKRPKPAKINRSALLFQLVEDGLKKHWSSEQISRWLKKNYPDNPAMNMCVETIYQAI</sequence>
<dbReference type="Proteomes" id="UP000070572">
    <property type="component" value="Unassembled WGS sequence"/>
</dbReference>
<dbReference type="GO" id="GO:0005829">
    <property type="term" value="C:cytosol"/>
    <property type="evidence" value="ECO:0007669"/>
    <property type="project" value="TreeGrafter"/>
</dbReference>
<dbReference type="InterPro" id="IPR025246">
    <property type="entry name" value="IS30-like_HTH"/>
</dbReference>
<dbReference type="PANTHER" id="PTHR10948:SF23">
    <property type="entry name" value="TRANSPOSASE INSI FOR INSERTION SEQUENCE ELEMENT IS30A-RELATED"/>
    <property type="match status" value="1"/>
</dbReference>
<dbReference type="GO" id="GO:0004803">
    <property type="term" value="F:transposase activity"/>
    <property type="evidence" value="ECO:0007669"/>
    <property type="project" value="TreeGrafter"/>
</dbReference>
<organism evidence="2 3">
    <name type="scientific">Varibaculum cambriense</name>
    <dbReference type="NCBI Taxonomy" id="184870"/>
    <lineage>
        <taxon>Bacteria</taxon>
        <taxon>Bacillati</taxon>
        <taxon>Actinomycetota</taxon>
        <taxon>Actinomycetes</taxon>
        <taxon>Actinomycetales</taxon>
        <taxon>Actinomycetaceae</taxon>
        <taxon>Varibaculum</taxon>
    </lineage>
</organism>
<dbReference type="EMBL" id="LSDN01000013">
    <property type="protein sequence ID" value="KXB81204.1"/>
    <property type="molecule type" value="Genomic_DNA"/>
</dbReference>
<feature type="domain" description="Transposase IS30-like HTH" evidence="1">
    <location>
        <begin position="11"/>
        <end position="50"/>
    </location>
</feature>
<dbReference type="GO" id="GO:0032196">
    <property type="term" value="P:transposition"/>
    <property type="evidence" value="ECO:0007669"/>
    <property type="project" value="TreeGrafter"/>
</dbReference>